<evidence type="ECO:0000256" key="5">
    <source>
        <dbReference type="PIRSR" id="PIRSR601019-2"/>
    </source>
</evidence>
<feature type="binding site" evidence="5">
    <location>
        <position position="31"/>
    </location>
    <ligand>
        <name>Mg(2+)</name>
        <dbReference type="ChEBI" id="CHEBI:18420"/>
    </ligand>
</feature>
<keyword evidence="5" id="KW-0460">Magnesium</keyword>
<dbReference type="GO" id="GO:0031683">
    <property type="term" value="F:G-protein beta/gamma-subunit complex binding"/>
    <property type="evidence" value="ECO:0007669"/>
    <property type="project" value="InterPro"/>
</dbReference>
<proteinExistence type="predicted"/>
<dbReference type="SUPFAM" id="SSF52540">
    <property type="entry name" value="P-loop containing nucleoside triphosphate hydrolases"/>
    <property type="match status" value="1"/>
</dbReference>
<organism evidence="6 7">
    <name type="scientific">Gymnopilus junonius</name>
    <name type="common">Spectacular rustgill mushroom</name>
    <name type="synonym">Gymnopilus spectabilis subsp. junonius</name>
    <dbReference type="NCBI Taxonomy" id="109634"/>
    <lineage>
        <taxon>Eukaryota</taxon>
        <taxon>Fungi</taxon>
        <taxon>Dikarya</taxon>
        <taxon>Basidiomycota</taxon>
        <taxon>Agaricomycotina</taxon>
        <taxon>Agaricomycetes</taxon>
        <taxon>Agaricomycetidae</taxon>
        <taxon>Agaricales</taxon>
        <taxon>Agaricineae</taxon>
        <taxon>Hymenogastraceae</taxon>
        <taxon>Gymnopilus</taxon>
    </lineage>
</organism>
<keyword evidence="1 5" id="KW-0479">Metal-binding</keyword>
<dbReference type="PROSITE" id="PS51882">
    <property type="entry name" value="G_ALPHA"/>
    <property type="match status" value="1"/>
</dbReference>
<dbReference type="GO" id="GO:0003924">
    <property type="term" value="F:GTPase activity"/>
    <property type="evidence" value="ECO:0007669"/>
    <property type="project" value="InterPro"/>
</dbReference>
<dbReference type="Pfam" id="PF00503">
    <property type="entry name" value="G-alpha"/>
    <property type="match status" value="1"/>
</dbReference>
<accession>A0A9P5NI27</accession>
<dbReference type="GO" id="GO:0007188">
    <property type="term" value="P:adenylate cyclase-modulating G protein-coupled receptor signaling pathway"/>
    <property type="evidence" value="ECO:0007669"/>
    <property type="project" value="TreeGrafter"/>
</dbReference>
<reference evidence="6" key="1">
    <citation type="submission" date="2020-11" db="EMBL/GenBank/DDBJ databases">
        <authorList>
            <consortium name="DOE Joint Genome Institute"/>
            <person name="Ahrendt S."/>
            <person name="Riley R."/>
            <person name="Andreopoulos W."/>
            <person name="LaButti K."/>
            <person name="Pangilinan J."/>
            <person name="Ruiz-duenas F.J."/>
            <person name="Barrasa J.M."/>
            <person name="Sanchez-Garcia M."/>
            <person name="Camarero S."/>
            <person name="Miyauchi S."/>
            <person name="Serrano A."/>
            <person name="Linde D."/>
            <person name="Babiker R."/>
            <person name="Drula E."/>
            <person name="Ayuso-Fernandez I."/>
            <person name="Pacheco R."/>
            <person name="Padilla G."/>
            <person name="Ferreira P."/>
            <person name="Barriuso J."/>
            <person name="Kellner H."/>
            <person name="Castanera R."/>
            <person name="Alfaro M."/>
            <person name="Ramirez L."/>
            <person name="Pisabarro A.G."/>
            <person name="Kuo A."/>
            <person name="Tritt A."/>
            <person name="Lipzen A."/>
            <person name="He G."/>
            <person name="Yan M."/>
            <person name="Ng V."/>
            <person name="Cullen D."/>
            <person name="Martin F."/>
            <person name="Rosso M.-N."/>
            <person name="Henrissat B."/>
            <person name="Hibbett D."/>
            <person name="Martinez A.T."/>
            <person name="Grigoriev I.V."/>
        </authorList>
    </citation>
    <scope>NUCLEOTIDE SEQUENCE</scope>
    <source>
        <strain evidence="6">AH 44721</strain>
    </source>
</reference>
<dbReference type="GO" id="GO:0005525">
    <property type="term" value="F:GTP binding"/>
    <property type="evidence" value="ECO:0007669"/>
    <property type="project" value="UniProtKB-KW"/>
</dbReference>
<dbReference type="InterPro" id="IPR011025">
    <property type="entry name" value="GproteinA_insert"/>
</dbReference>
<gene>
    <name evidence="6" type="ORF">CPB84DRAFT_1493007</name>
</gene>
<dbReference type="GO" id="GO:0001664">
    <property type="term" value="F:G protein-coupled receptor binding"/>
    <property type="evidence" value="ECO:0007669"/>
    <property type="project" value="TreeGrafter"/>
</dbReference>
<dbReference type="PANTHER" id="PTHR10218:SF302">
    <property type="entry name" value="GUANINE NUCLEOTIDE-BINDING PROTEIN ALPHA-5 SUBUNIT"/>
    <property type="match status" value="1"/>
</dbReference>
<dbReference type="PANTHER" id="PTHR10218">
    <property type="entry name" value="GTP-BINDING PROTEIN ALPHA SUBUNIT"/>
    <property type="match status" value="1"/>
</dbReference>
<evidence type="ECO:0000313" key="6">
    <source>
        <dbReference type="EMBL" id="KAF8887666.1"/>
    </source>
</evidence>
<evidence type="ECO:0000256" key="2">
    <source>
        <dbReference type="ARBA" id="ARBA00022741"/>
    </source>
</evidence>
<dbReference type="Gene3D" id="3.40.50.300">
    <property type="entry name" value="P-loop containing nucleotide triphosphate hydrolases"/>
    <property type="match status" value="1"/>
</dbReference>
<protein>
    <submittedName>
        <fullName evidence="6">G-protein alpha subunit-domain-containing protein</fullName>
    </submittedName>
</protein>
<keyword evidence="4" id="KW-0807">Transducer</keyword>
<dbReference type="InterPro" id="IPR001019">
    <property type="entry name" value="Gprotein_alpha_su"/>
</dbReference>
<evidence type="ECO:0000256" key="3">
    <source>
        <dbReference type="ARBA" id="ARBA00023134"/>
    </source>
</evidence>
<dbReference type="GO" id="GO:0005834">
    <property type="term" value="C:heterotrimeric G-protein complex"/>
    <property type="evidence" value="ECO:0007669"/>
    <property type="project" value="TreeGrafter"/>
</dbReference>
<sequence>MKFRNSDDIFRISKPDYQPTDIDILHVDLRSVCLRRDPVERTAIEVPESIIFYDIDRSVDVMWTHVWTNYADTMLDHLIFHVSMSIFEESDPGSHQTKRRNDFNDSLSLWKSICGSRLRRSTVFIVFFTKVDLLQRQLNSGIYFTDHVPNYIKGGNRTDDILSFWRREYGNTAMATGYLSWQDIQFFNLSFNDLKSSLTSMERLKWDIPIRHIGVNVCVELQ</sequence>
<keyword evidence="3" id="KW-0342">GTP-binding</keyword>
<dbReference type="GO" id="GO:0046872">
    <property type="term" value="F:metal ion binding"/>
    <property type="evidence" value="ECO:0007669"/>
    <property type="project" value="UniProtKB-KW"/>
</dbReference>
<keyword evidence="7" id="KW-1185">Reference proteome</keyword>
<dbReference type="Gene3D" id="1.10.400.10">
    <property type="entry name" value="GI Alpha 1, domain 2-like"/>
    <property type="match status" value="1"/>
</dbReference>
<evidence type="ECO:0000256" key="4">
    <source>
        <dbReference type="ARBA" id="ARBA00023224"/>
    </source>
</evidence>
<name>A0A9P5NI27_GYMJU</name>
<evidence type="ECO:0000256" key="1">
    <source>
        <dbReference type="ARBA" id="ARBA00022723"/>
    </source>
</evidence>
<dbReference type="GO" id="GO:0005737">
    <property type="term" value="C:cytoplasm"/>
    <property type="evidence" value="ECO:0007669"/>
    <property type="project" value="TreeGrafter"/>
</dbReference>
<evidence type="ECO:0000313" key="7">
    <source>
        <dbReference type="Proteomes" id="UP000724874"/>
    </source>
</evidence>
<dbReference type="InterPro" id="IPR027417">
    <property type="entry name" value="P-loop_NTPase"/>
</dbReference>
<comment type="caution">
    <text evidence="6">The sequence shown here is derived from an EMBL/GenBank/DDBJ whole genome shotgun (WGS) entry which is preliminary data.</text>
</comment>
<dbReference type="OrthoDB" id="5817230at2759"/>
<dbReference type="Proteomes" id="UP000724874">
    <property type="component" value="Unassembled WGS sequence"/>
</dbReference>
<dbReference type="EMBL" id="JADNYJ010000089">
    <property type="protein sequence ID" value="KAF8887666.1"/>
    <property type="molecule type" value="Genomic_DNA"/>
</dbReference>
<keyword evidence="2" id="KW-0547">Nucleotide-binding</keyword>
<dbReference type="AlphaFoldDB" id="A0A9P5NI27"/>